<dbReference type="RefSeq" id="XP_001421467.1">
    <property type="nucleotide sequence ID" value="XM_001421430.1"/>
</dbReference>
<gene>
    <name evidence="3" type="ORF">OSTLU_18072</name>
    <name evidence="4" type="ORF">OSTLU_25531</name>
</gene>
<proteinExistence type="predicted"/>
<dbReference type="GeneID" id="5005561"/>
<keyword evidence="2" id="KW-0732">Signal</keyword>
<accession>A4S7D4</accession>
<evidence type="ECO:0000256" key="1">
    <source>
        <dbReference type="SAM" id="MobiDB-lite"/>
    </source>
</evidence>
<dbReference type="AlphaFoldDB" id="A4S7D4"/>
<evidence type="ECO:0000313" key="5">
    <source>
        <dbReference type="Proteomes" id="UP000001568"/>
    </source>
</evidence>
<name>A4S7D4_OSTLU</name>
<reference evidence="3 5" key="1">
    <citation type="journal article" date="2007" name="Proc. Natl. Acad. Sci. U.S.A.">
        <title>The tiny eukaryote Ostreococcus provides genomic insights into the paradox of plankton speciation.</title>
        <authorList>
            <person name="Palenik B."/>
            <person name="Grimwood J."/>
            <person name="Aerts A."/>
            <person name="Rouze P."/>
            <person name="Salamov A."/>
            <person name="Putnam N."/>
            <person name="Dupont C."/>
            <person name="Jorgensen R."/>
            <person name="Derelle E."/>
            <person name="Rombauts S."/>
            <person name="Zhou K."/>
            <person name="Otillar R."/>
            <person name="Merchant S.S."/>
            <person name="Podell S."/>
            <person name="Gaasterland T."/>
            <person name="Napoli C."/>
            <person name="Gendler K."/>
            <person name="Manuell A."/>
            <person name="Tai V."/>
            <person name="Vallon O."/>
            <person name="Piganeau G."/>
            <person name="Jancek S."/>
            <person name="Heijde M."/>
            <person name="Jabbari K."/>
            <person name="Bowler C."/>
            <person name="Lohr M."/>
            <person name="Robbens S."/>
            <person name="Werner G."/>
            <person name="Dubchak I."/>
            <person name="Pazour G.J."/>
            <person name="Ren Q."/>
            <person name="Paulsen I."/>
            <person name="Delwiche C."/>
            <person name="Schmutz J."/>
            <person name="Rokhsar D."/>
            <person name="Van de Peer Y."/>
            <person name="Moreau H."/>
            <person name="Grigoriev I.V."/>
        </authorList>
    </citation>
    <scope>NUCLEOTIDE SEQUENCE [LARGE SCALE GENOMIC DNA]</scope>
    <source>
        <strain evidence="3 5">CCE9901</strain>
    </source>
</reference>
<keyword evidence="5" id="KW-1185">Reference proteome</keyword>
<evidence type="ECO:0000256" key="2">
    <source>
        <dbReference type="SAM" id="SignalP"/>
    </source>
</evidence>
<dbReference type="KEGG" id="olu:OSTLU_25531"/>
<protein>
    <submittedName>
        <fullName evidence="3">Uncharacterized protein</fullName>
    </submittedName>
</protein>
<dbReference type="KEGG" id="olu:OSTLU_18072"/>
<evidence type="ECO:0000313" key="4">
    <source>
        <dbReference type="EMBL" id="ABO99760.1"/>
    </source>
</evidence>
<feature type="region of interest" description="Disordered" evidence="1">
    <location>
        <begin position="39"/>
        <end position="61"/>
    </location>
</feature>
<organism evidence="3 5">
    <name type="scientific">Ostreococcus lucimarinus (strain CCE9901)</name>
    <dbReference type="NCBI Taxonomy" id="436017"/>
    <lineage>
        <taxon>Eukaryota</taxon>
        <taxon>Viridiplantae</taxon>
        <taxon>Chlorophyta</taxon>
        <taxon>Mamiellophyceae</taxon>
        <taxon>Mamiellales</taxon>
        <taxon>Bathycoccaceae</taxon>
        <taxon>Ostreococcus</taxon>
    </lineage>
</organism>
<dbReference type="EMBL" id="CP000594">
    <property type="protein sequence ID" value="ABO99726.1"/>
    <property type="molecule type" value="Genomic_DNA"/>
</dbReference>
<dbReference type="RefSeq" id="XP_001421433.1">
    <property type="nucleotide sequence ID" value="XM_001421396.1"/>
</dbReference>
<dbReference type="Gramene" id="ABO99726">
    <property type="protein sequence ID" value="ABO99726"/>
    <property type="gene ID" value="OSTLU_18072"/>
</dbReference>
<evidence type="ECO:0000313" key="3">
    <source>
        <dbReference type="EMBL" id="ABO99726.1"/>
    </source>
</evidence>
<dbReference type="Gramene" id="ABO99760">
    <property type="protein sequence ID" value="ABO99760"/>
    <property type="gene ID" value="OSTLU_25531"/>
</dbReference>
<feature type="chain" id="PRO_5007635039" evidence="2">
    <location>
        <begin position="22"/>
        <end position="327"/>
    </location>
</feature>
<dbReference type="Proteomes" id="UP000001568">
    <property type="component" value="Chromosome 14"/>
</dbReference>
<dbReference type="EMBL" id="CP000594">
    <property type="protein sequence ID" value="ABO99760.1"/>
    <property type="molecule type" value="Genomic_DNA"/>
</dbReference>
<dbReference type="HOGENOM" id="CLU_850980_0_0_1"/>
<dbReference type="GeneID" id="5005597"/>
<sequence length="327" mass="34916">MGFRRQCVSPLTLALFVGAAALNVAAGVDADAPFTAVATDPGDAGGDLDAPSSELGRRRRPVSSGVTGWKLMDDDAVSQAAVHYGLPESMKTFAACARICHDQHAQLENDMRGYVGATDGVEWSRAQCACACAGMELNEEERAKVCASEMRQRFGISIGGHSCWACEHEPAVQVRALPLIDSCVCHSFDTKEAKQAYNVSTGTCQKRTKGHRRLGGWKRSCQGSAATGCTLSDDYTCPGFDGISGTVWETPDLPNMAPCESIPRGCGKPEGRRHLCSNPTWVAACPHVCSKQCKAAKKHCDAVKNAPNSHSADDRKKCANFVFGTRS</sequence>
<feature type="signal peptide" evidence="2">
    <location>
        <begin position="1"/>
        <end position="21"/>
    </location>
</feature>